<dbReference type="AlphaFoldDB" id="A0A9D2HKV9"/>
<name>A0A9D2HKV9_9FIRM</name>
<feature type="transmembrane region" description="Helical" evidence="1">
    <location>
        <begin position="212"/>
        <end position="234"/>
    </location>
</feature>
<organism evidence="3 4">
    <name type="scientific">Candidatus Lachnoclostridium stercoravium</name>
    <dbReference type="NCBI Taxonomy" id="2838633"/>
    <lineage>
        <taxon>Bacteria</taxon>
        <taxon>Bacillati</taxon>
        <taxon>Bacillota</taxon>
        <taxon>Clostridia</taxon>
        <taxon>Lachnospirales</taxon>
        <taxon>Lachnospiraceae</taxon>
    </lineage>
</organism>
<evidence type="ECO:0000313" key="3">
    <source>
        <dbReference type="EMBL" id="HJA72168.1"/>
    </source>
</evidence>
<feature type="transmembrane region" description="Helical" evidence="1">
    <location>
        <begin position="38"/>
        <end position="55"/>
    </location>
</feature>
<dbReference type="EMBL" id="DWZA01000099">
    <property type="protein sequence ID" value="HJA72168.1"/>
    <property type="molecule type" value="Genomic_DNA"/>
</dbReference>
<dbReference type="InterPro" id="IPR052173">
    <property type="entry name" value="Beta-lactam_resp_regulator"/>
</dbReference>
<protein>
    <recommendedName>
        <fullName evidence="2">Peptidase M56 domain-containing protein</fullName>
    </recommendedName>
</protein>
<feature type="transmembrane region" description="Helical" evidence="1">
    <location>
        <begin position="6"/>
        <end position="29"/>
    </location>
</feature>
<dbReference type="InterPro" id="IPR008756">
    <property type="entry name" value="Peptidase_M56"/>
</dbReference>
<sequence>MSGLFIAILNMSFAGSIAVLIVLAVRFLMNIGRLPGRYAYLLWAIPGIRLLWPFIPEAGFSLFPAAGKPIEGRIIYAAVPSVDSGLPFFDIPVNAVLGQAAVSSEVTSANPIQIWLALGAAVWLIGCAGFVLINLCRYVRLRRRLRTAVLLEQERKDGGLKVYETEAVVSPIAAGFFRPAIYVPFGMEETDLSYVICHENVHIKRKDQLFKLAGFLALAVHWFNPLVWFGYFLMCKDMERACDEKVLDQIGPDCKGEYSAALLKFALRQDGLLIPLAFGESHTKARVKNILRYRKPAPWAGVLITVCIILAGCALSTDPKATTDGDPVIGGADGPAFSAELSDSVSVIGGADGPTSVFVAGKLDGEEEEIPYSPAASQEEPEELITDYSDEEAGLLVCHGLPGIFIYEREGEDWQLAHSIDMKAVDSSYMEEGKDTLVIFAGSGVVVGIQGSEGEGENSYFYDLDSKKLYRDPDLGDFLEAFWQLWKENALPK</sequence>
<reference evidence="3" key="2">
    <citation type="submission" date="2021-04" db="EMBL/GenBank/DDBJ databases">
        <authorList>
            <person name="Gilroy R."/>
        </authorList>
    </citation>
    <scope>NUCLEOTIDE SEQUENCE</scope>
    <source>
        <strain evidence="3">CHK178-16964</strain>
    </source>
</reference>
<dbReference type="Proteomes" id="UP000823900">
    <property type="component" value="Unassembled WGS sequence"/>
</dbReference>
<evidence type="ECO:0000313" key="4">
    <source>
        <dbReference type="Proteomes" id="UP000823900"/>
    </source>
</evidence>
<gene>
    <name evidence="3" type="ORF">IAA07_11445</name>
</gene>
<keyword evidence="1" id="KW-0472">Membrane</keyword>
<evidence type="ECO:0000256" key="1">
    <source>
        <dbReference type="SAM" id="Phobius"/>
    </source>
</evidence>
<dbReference type="CDD" id="cd07341">
    <property type="entry name" value="M56_BlaR1_MecR1_like"/>
    <property type="match status" value="1"/>
</dbReference>
<dbReference type="PANTHER" id="PTHR34978">
    <property type="entry name" value="POSSIBLE SENSOR-TRANSDUCER PROTEIN BLAR"/>
    <property type="match status" value="1"/>
</dbReference>
<dbReference type="PANTHER" id="PTHR34978:SF3">
    <property type="entry name" value="SLR0241 PROTEIN"/>
    <property type="match status" value="1"/>
</dbReference>
<keyword evidence="1" id="KW-1133">Transmembrane helix</keyword>
<keyword evidence="1" id="KW-0812">Transmembrane</keyword>
<evidence type="ECO:0000259" key="2">
    <source>
        <dbReference type="Pfam" id="PF05569"/>
    </source>
</evidence>
<accession>A0A9D2HKV9</accession>
<proteinExistence type="predicted"/>
<reference evidence="3" key="1">
    <citation type="journal article" date="2021" name="PeerJ">
        <title>Extensive microbial diversity within the chicken gut microbiome revealed by metagenomics and culture.</title>
        <authorList>
            <person name="Gilroy R."/>
            <person name="Ravi A."/>
            <person name="Getino M."/>
            <person name="Pursley I."/>
            <person name="Horton D.L."/>
            <person name="Alikhan N.F."/>
            <person name="Baker D."/>
            <person name="Gharbi K."/>
            <person name="Hall N."/>
            <person name="Watson M."/>
            <person name="Adriaenssens E.M."/>
            <person name="Foster-Nyarko E."/>
            <person name="Jarju S."/>
            <person name="Secka A."/>
            <person name="Antonio M."/>
            <person name="Oren A."/>
            <person name="Chaudhuri R.R."/>
            <person name="La Ragione R."/>
            <person name="Hildebrand F."/>
            <person name="Pallen M.J."/>
        </authorList>
    </citation>
    <scope>NUCLEOTIDE SEQUENCE</scope>
    <source>
        <strain evidence="3">CHK178-16964</strain>
    </source>
</reference>
<comment type="caution">
    <text evidence="3">The sequence shown here is derived from an EMBL/GenBank/DDBJ whole genome shotgun (WGS) entry which is preliminary data.</text>
</comment>
<dbReference type="Pfam" id="PF05569">
    <property type="entry name" value="Peptidase_M56"/>
    <property type="match status" value="1"/>
</dbReference>
<feature type="transmembrane region" description="Helical" evidence="1">
    <location>
        <begin position="112"/>
        <end position="136"/>
    </location>
</feature>
<feature type="domain" description="Peptidase M56" evidence="2">
    <location>
        <begin position="8"/>
        <end position="290"/>
    </location>
</feature>